<dbReference type="InterPro" id="IPR008878">
    <property type="entry name" value="Transposase_IS66_Orf2"/>
</dbReference>
<geneLocation type="plasmid" evidence="1 2">
    <name>pCC829_2</name>
</geneLocation>
<name>A0ABY3R2K4_9BRAD</name>
<organism evidence="1 2">
    <name type="scientific">Bradyrhizobium barranii</name>
    <dbReference type="NCBI Taxonomy" id="2992140"/>
    <lineage>
        <taxon>Bacteria</taxon>
        <taxon>Pseudomonadati</taxon>
        <taxon>Pseudomonadota</taxon>
        <taxon>Alphaproteobacteria</taxon>
        <taxon>Hyphomicrobiales</taxon>
        <taxon>Nitrobacteraceae</taxon>
        <taxon>Bradyrhizobium</taxon>
    </lineage>
</organism>
<reference evidence="1" key="1">
    <citation type="submission" date="2021-11" db="EMBL/GenBank/DDBJ databases">
        <title>Australian commercial rhizobial inoculants.</title>
        <authorList>
            <person name="Kohlmeier M.G."/>
            <person name="O'Hara G.W."/>
            <person name="Colombi E."/>
            <person name="Ramsay J.P."/>
            <person name="Terpolilli J."/>
        </authorList>
    </citation>
    <scope>NUCLEOTIDE SEQUENCE</scope>
    <source>
        <strain evidence="1">CC829</strain>
        <plasmid evidence="1">pCC829_2</plasmid>
    </source>
</reference>
<dbReference type="PANTHER" id="PTHR36455">
    <property type="match status" value="1"/>
</dbReference>
<evidence type="ECO:0000313" key="1">
    <source>
        <dbReference type="EMBL" id="UFW92141.1"/>
    </source>
</evidence>
<proteinExistence type="predicted"/>
<dbReference type="Proteomes" id="UP001430990">
    <property type="component" value="Plasmid pCC829_2"/>
</dbReference>
<dbReference type="EMBL" id="CP088102">
    <property type="protein sequence ID" value="UFW92141.1"/>
    <property type="molecule type" value="Genomic_DNA"/>
</dbReference>
<keyword evidence="2" id="KW-1185">Reference proteome</keyword>
<accession>A0ABY3R2K4</accession>
<gene>
    <name evidence="1" type="primary">tnpB</name>
    <name evidence="1" type="ORF">BjapCC829_48810</name>
</gene>
<protein>
    <submittedName>
        <fullName evidence="1">IS66 family insertion sequence element accessory protein TnpB</fullName>
    </submittedName>
</protein>
<sequence length="101" mass="11328">MIPIPSGVRVWIATGHTDMRRGMQGLALQVQEQLKRDPHVGDLYIFRGRRGDLAKVLWHDGVGLSLYAKRLDRGKFVWPSAKEGVVSISAAQMAYMLDHPC</sequence>
<dbReference type="Pfam" id="PF05717">
    <property type="entry name" value="TnpB_IS66"/>
    <property type="match status" value="1"/>
</dbReference>
<evidence type="ECO:0000313" key="2">
    <source>
        <dbReference type="Proteomes" id="UP001430990"/>
    </source>
</evidence>
<dbReference type="NCBIfam" id="NF033819">
    <property type="entry name" value="IS66_TnpB"/>
    <property type="match status" value="1"/>
</dbReference>
<keyword evidence="1" id="KW-0614">Plasmid</keyword>
<dbReference type="RefSeq" id="WP_231145942.1">
    <property type="nucleotide sequence ID" value="NZ_CP088102.1"/>
</dbReference>
<dbReference type="PANTHER" id="PTHR36455:SF1">
    <property type="entry name" value="BLR8292 PROTEIN"/>
    <property type="match status" value="1"/>
</dbReference>